<protein>
    <recommendedName>
        <fullName evidence="4">PEGA domain-containing protein</fullName>
    </recommendedName>
</protein>
<evidence type="ECO:0000313" key="2">
    <source>
        <dbReference type="EMBL" id="MFC4314063.1"/>
    </source>
</evidence>
<evidence type="ECO:0000256" key="1">
    <source>
        <dbReference type="SAM" id="SignalP"/>
    </source>
</evidence>
<organism evidence="2 3">
    <name type="scientific">Steroidobacter flavus</name>
    <dbReference type="NCBI Taxonomy" id="1842136"/>
    <lineage>
        <taxon>Bacteria</taxon>
        <taxon>Pseudomonadati</taxon>
        <taxon>Pseudomonadota</taxon>
        <taxon>Gammaproteobacteria</taxon>
        <taxon>Steroidobacterales</taxon>
        <taxon>Steroidobacteraceae</taxon>
        <taxon>Steroidobacter</taxon>
    </lineage>
</organism>
<dbReference type="Proteomes" id="UP001595904">
    <property type="component" value="Unassembled WGS sequence"/>
</dbReference>
<keyword evidence="3" id="KW-1185">Reference proteome</keyword>
<keyword evidence="1" id="KW-0732">Signal</keyword>
<dbReference type="PROSITE" id="PS51257">
    <property type="entry name" value="PROKAR_LIPOPROTEIN"/>
    <property type="match status" value="1"/>
</dbReference>
<feature type="signal peptide" evidence="1">
    <location>
        <begin position="1"/>
        <end position="24"/>
    </location>
</feature>
<gene>
    <name evidence="2" type="ORF">ACFPN2_33630</name>
</gene>
<dbReference type="RefSeq" id="WP_380604932.1">
    <property type="nucleotide sequence ID" value="NZ_JBHSDU010000015.1"/>
</dbReference>
<reference evidence="3" key="1">
    <citation type="journal article" date="2019" name="Int. J. Syst. Evol. Microbiol.">
        <title>The Global Catalogue of Microorganisms (GCM) 10K type strain sequencing project: providing services to taxonomists for standard genome sequencing and annotation.</title>
        <authorList>
            <consortium name="The Broad Institute Genomics Platform"/>
            <consortium name="The Broad Institute Genome Sequencing Center for Infectious Disease"/>
            <person name="Wu L."/>
            <person name="Ma J."/>
        </authorList>
    </citation>
    <scope>NUCLEOTIDE SEQUENCE [LARGE SCALE GENOMIC DNA]</scope>
    <source>
        <strain evidence="3">CGMCC 1.10759</strain>
    </source>
</reference>
<accession>A0ABV8T547</accession>
<sequence>MGRNGLVRSAVAFGILGASLFASGCASIVNGGNRDISIATQPPGATASVRKSGGSISDVVAVEKTPCTISLDPKKSYFSGQSYTLRLELPGYKVTEVELTPKMSGWYWGNLLFGGIIGMLAVDPATGAMWNISPEKIDRKLTGGQAELIKNKSGFVVVLESELTSAERLAMVRVN</sequence>
<name>A0ABV8T547_9GAMM</name>
<evidence type="ECO:0008006" key="4">
    <source>
        <dbReference type="Google" id="ProtNLM"/>
    </source>
</evidence>
<dbReference type="EMBL" id="JBHSDU010000015">
    <property type="protein sequence ID" value="MFC4314063.1"/>
    <property type="molecule type" value="Genomic_DNA"/>
</dbReference>
<comment type="caution">
    <text evidence="2">The sequence shown here is derived from an EMBL/GenBank/DDBJ whole genome shotgun (WGS) entry which is preliminary data.</text>
</comment>
<evidence type="ECO:0000313" key="3">
    <source>
        <dbReference type="Proteomes" id="UP001595904"/>
    </source>
</evidence>
<proteinExistence type="predicted"/>
<feature type="chain" id="PRO_5046673922" description="PEGA domain-containing protein" evidence="1">
    <location>
        <begin position="25"/>
        <end position="175"/>
    </location>
</feature>